<proteinExistence type="predicted"/>
<reference evidence="3" key="2">
    <citation type="journal article" date="2021" name="PeerJ">
        <title>Extensive microbial diversity within the chicken gut microbiome revealed by metagenomics and culture.</title>
        <authorList>
            <person name="Gilroy R."/>
            <person name="Ravi A."/>
            <person name="Getino M."/>
            <person name="Pursley I."/>
            <person name="Horton D.L."/>
            <person name="Alikhan N.F."/>
            <person name="Baker D."/>
            <person name="Gharbi K."/>
            <person name="Hall N."/>
            <person name="Watson M."/>
            <person name="Adriaenssens E.M."/>
            <person name="Foster-Nyarko E."/>
            <person name="Jarju S."/>
            <person name="Secka A."/>
            <person name="Antonio M."/>
            <person name="Oren A."/>
            <person name="Chaudhuri R.R."/>
            <person name="La Ragione R."/>
            <person name="Hildebrand F."/>
            <person name="Pallen M.J."/>
        </authorList>
    </citation>
    <scope>NUCLEOTIDE SEQUENCE</scope>
    <source>
        <strain evidence="3">ChiBcec16-1751</strain>
    </source>
</reference>
<dbReference type="PROSITE" id="PS50935">
    <property type="entry name" value="SSB"/>
    <property type="match status" value="2"/>
</dbReference>
<comment type="caution">
    <text evidence="3">The sequence shown here is derived from an EMBL/GenBank/DDBJ whole genome shotgun (WGS) entry which is preliminary data.</text>
</comment>
<dbReference type="Pfam" id="PF00436">
    <property type="entry name" value="SSB"/>
    <property type="match status" value="1"/>
</dbReference>
<sequence>MEQVSNHIILRGVLAGAPVFSHENHGRRFYRFPLEVARLSGTADVLPVVADETLLEDTELTDGALVEVTGQVRSCNCRSETGRHLVISVYASTLGLCDGEPENTATLQGVICKAPVYRRTPLGREICDVMLAVCRHYRRTDYLPCILWGKSAREVACLSVGAPLHLTGRLQSRGYTKVVDGVPQQRVAYEISAMESLCPV</sequence>
<dbReference type="GO" id="GO:0003697">
    <property type="term" value="F:single-stranded DNA binding"/>
    <property type="evidence" value="ECO:0007669"/>
    <property type="project" value="InterPro"/>
</dbReference>
<dbReference type="NCBIfam" id="NF004476">
    <property type="entry name" value="PRK05813.1"/>
    <property type="match status" value="1"/>
</dbReference>
<evidence type="ECO:0000313" key="3">
    <source>
        <dbReference type="EMBL" id="HIS64488.1"/>
    </source>
</evidence>
<keyword evidence="1 2" id="KW-0238">DNA-binding</keyword>
<organism evidence="3 4">
    <name type="scientific">Candidatus Avoscillospira avistercoris</name>
    <dbReference type="NCBI Taxonomy" id="2840707"/>
    <lineage>
        <taxon>Bacteria</taxon>
        <taxon>Bacillati</taxon>
        <taxon>Bacillota</taxon>
        <taxon>Clostridia</taxon>
        <taxon>Eubacteriales</taxon>
        <taxon>Oscillospiraceae</taxon>
        <taxon>Oscillospiraceae incertae sedis</taxon>
        <taxon>Candidatus Avoscillospira</taxon>
    </lineage>
</organism>
<dbReference type="CDD" id="cd04496">
    <property type="entry name" value="SSB_OBF"/>
    <property type="match status" value="1"/>
</dbReference>
<evidence type="ECO:0000256" key="2">
    <source>
        <dbReference type="PROSITE-ProRule" id="PRU00252"/>
    </source>
</evidence>
<evidence type="ECO:0000313" key="4">
    <source>
        <dbReference type="Proteomes" id="UP000886741"/>
    </source>
</evidence>
<name>A0A9D1F8W5_9FIRM</name>
<evidence type="ECO:0000256" key="1">
    <source>
        <dbReference type="ARBA" id="ARBA00023125"/>
    </source>
</evidence>
<dbReference type="InterPro" id="IPR000424">
    <property type="entry name" value="Primosome_PriB/ssb"/>
</dbReference>
<dbReference type="AlphaFoldDB" id="A0A9D1F8W5"/>
<dbReference type="EMBL" id="DVJJ01000060">
    <property type="protein sequence ID" value="HIS64488.1"/>
    <property type="molecule type" value="Genomic_DNA"/>
</dbReference>
<dbReference type="Gene3D" id="2.40.50.140">
    <property type="entry name" value="Nucleic acid-binding proteins"/>
    <property type="match status" value="2"/>
</dbReference>
<dbReference type="SUPFAM" id="SSF50249">
    <property type="entry name" value="Nucleic acid-binding proteins"/>
    <property type="match status" value="1"/>
</dbReference>
<accession>A0A9D1F8W5</accession>
<gene>
    <name evidence="3" type="ORF">IAA83_03830</name>
</gene>
<dbReference type="InterPro" id="IPR012340">
    <property type="entry name" value="NA-bd_OB-fold"/>
</dbReference>
<reference evidence="3" key="1">
    <citation type="submission" date="2020-10" db="EMBL/GenBank/DDBJ databases">
        <authorList>
            <person name="Gilroy R."/>
        </authorList>
    </citation>
    <scope>NUCLEOTIDE SEQUENCE</scope>
    <source>
        <strain evidence="3">ChiBcec16-1751</strain>
    </source>
</reference>
<protein>
    <submittedName>
        <fullName evidence="3">Single-stranded DNA-binding protein</fullName>
    </submittedName>
</protein>
<dbReference type="Proteomes" id="UP000886741">
    <property type="component" value="Unassembled WGS sequence"/>
</dbReference>